<keyword evidence="2" id="KW-1185">Reference proteome</keyword>
<dbReference type="Proteomes" id="UP000655830">
    <property type="component" value="Unassembled WGS sequence"/>
</dbReference>
<name>A0A926ENL7_9FIRM</name>
<proteinExistence type="predicted"/>
<comment type="caution">
    <text evidence="1">The sequence shown here is derived from an EMBL/GenBank/DDBJ whole genome shotgun (WGS) entry which is preliminary data.</text>
</comment>
<dbReference type="AlphaFoldDB" id="A0A926ENL7"/>
<accession>A0A926ENL7</accession>
<protein>
    <submittedName>
        <fullName evidence="1">Uncharacterized protein</fullName>
    </submittedName>
</protein>
<organism evidence="1 2">
    <name type="scientific">Zhenhengia yiwuensis</name>
    <dbReference type="NCBI Taxonomy" id="2763666"/>
    <lineage>
        <taxon>Bacteria</taxon>
        <taxon>Bacillati</taxon>
        <taxon>Bacillota</taxon>
        <taxon>Clostridia</taxon>
        <taxon>Lachnospirales</taxon>
        <taxon>Lachnospiraceae</taxon>
        <taxon>Zhenhengia</taxon>
    </lineage>
</organism>
<evidence type="ECO:0000313" key="2">
    <source>
        <dbReference type="Proteomes" id="UP000655830"/>
    </source>
</evidence>
<sequence>MKVWEYIALHLAEPMPGEDDTEVLIHKYPEDVKASLLIEIKEHGLKTTHFLSSLPVEVLKYADSKTGIEELMEIDISGFIPRVIQGGK</sequence>
<reference evidence="1" key="1">
    <citation type="submission" date="2020-08" db="EMBL/GenBank/DDBJ databases">
        <title>Genome public.</title>
        <authorList>
            <person name="Liu C."/>
            <person name="Sun Q."/>
        </authorList>
    </citation>
    <scope>NUCLEOTIDE SEQUENCE</scope>
    <source>
        <strain evidence="1">NSJ-12</strain>
    </source>
</reference>
<dbReference type="EMBL" id="JACRSY010000047">
    <property type="protein sequence ID" value="MBC8581343.1"/>
    <property type="molecule type" value="Genomic_DNA"/>
</dbReference>
<dbReference type="RefSeq" id="WP_249334220.1">
    <property type="nucleotide sequence ID" value="NZ_JACRSY010000047.1"/>
</dbReference>
<gene>
    <name evidence="1" type="ORF">H8718_17780</name>
</gene>
<evidence type="ECO:0000313" key="1">
    <source>
        <dbReference type="EMBL" id="MBC8581343.1"/>
    </source>
</evidence>